<dbReference type="EMBL" id="AYGX02000047">
    <property type="protein sequence ID" value="KRO28258.1"/>
    <property type="molecule type" value="Genomic_DNA"/>
</dbReference>
<keyword evidence="2" id="KW-0012">Acyltransferase</keyword>
<keyword evidence="5" id="KW-1185">Reference proteome</keyword>
<organism evidence="4 5">
    <name type="scientific">Lactiplantibacillus fabifermentans DSM 21115</name>
    <dbReference type="NCBI Taxonomy" id="1413187"/>
    <lineage>
        <taxon>Bacteria</taxon>
        <taxon>Bacillati</taxon>
        <taxon>Bacillota</taxon>
        <taxon>Bacilli</taxon>
        <taxon>Lactobacillales</taxon>
        <taxon>Lactobacillaceae</taxon>
        <taxon>Lactiplantibacillus</taxon>
    </lineage>
</organism>
<feature type="domain" description="N-acetyltransferase" evidence="3">
    <location>
        <begin position="11"/>
        <end position="180"/>
    </location>
</feature>
<dbReference type="InterPro" id="IPR000182">
    <property type="entry name" value="GNAT_dom"/>
</dbReference>
<evidence type="ECO:0000256" key="1">
    <source>
        <dbReference type="ARBA" id="ARBA00022679"/>
    </source>
</evidence>
<dbReference type="PROSITE" id="PS51186">
    <property type="entry name" value="GNAT"/>
    <property type="match status" value="1"/>
</dbReference>
<sequence>MLLKGVSTLKTTTRKLTTADVTALQQISIETFTDTFGAQNTAANMADYLATAYDLPKLTAELANPDSRFYFVEHDQTPVGYLKLNVNDAQSEAMGPAALEVERIYIRSAFKHQGLGSAFIQQAIELAHQDHKTKIWLGVWEHNEPAKKFYEKWGFQQFSAHTFTMGTDPQTDLLMVKDLTD</sequence>
<name>A0A0R2NTR7_9LACO</name>
<dbReference type="InterPro" id="IPR016181">
    <property type="entry name" value="Acyl_CoA_acyltransferase"/>
</dbReference>
<gene>
    <name evidence="4" type="ORF">DY78_GL002494</name>
</gene>
<dbReference type="Proteomes" id="UP000050920">
    <property type="component" value="Unassembled WGS sequence"/>
</dbReference>
<comment type="caution">
    <text evidence="4">The sequence shown here is derived from an EMBL/GenBank/DDBJ whole genome shotgun (WGS) entry which is preliminary data.</text>
</comment>
<evidence type="ECO:0000313" key="4">
    <source>
        <dbReference type="EMBL" id="KRO28258.1"/>
    </source>
</evidence>
<dbReference type="Pfam" id="PF00583">
    <property type="entry name" value="Acetyltransf_1"/>
    <property type="match status" value="1"/>
</dbReference>
<dbReference type="InterPro" id="IPR050832">
    <property type="entry name" value="Bact_Acetyltransf"/>
</dbReference>
<evidence type="ECO:0000256" key="2">
    <source>
        <dbReference type="ARBA" id="ARBA00023315"/>
    </source>
</evidence>
<dbReference type="Gene3D" id="3.40.630.30">
    <property type="match status" value="1"/>
</dbReference>
<dbReference type="AlphaFoldDB" id="A0A0R2NTR7"/>
<dbReference type="GO" id="GO:0016747">
    <property type="term" value="F:acyltransferase activity, transferring groups other than amino-acyl groups"/>
    <property type="evidence" value="ECO:0007669"/>
    <property type="project" value="InterPro"/>
</dbReference>
<evidence type="ECO:0000259" key="3">
    <source>
        <dbReference type="PROSITE" id="PS51186"/>
    </source>
</evidence>
<protein>
    <recommendedName>
        <fullName evidence="3">N-acetyltransferase domain-containing protein</fullName>
    </recommendedName>
</protein>
<proteinExistence type="predicted"/>
<keyword evidence="1" id="KW-0808">Transferase</keyword>
<evidence type="ECO:0000313" key="5">
    <source>
        <dbReference type="Proteomes" id="UP000050920"/>
    </source>
</evidence>
<reference evidence="4 5" key="1">
    <citation type="journal article" date="2015" name="Genome Announc.">
        <title>Expanding the biotechnology potential of lactobacilli through comparative genomics of 213 strains and associated genera.</title>
        <authorList>
            <person name="Sun Z."/>
            <person name="Harris H.M."/>
            <person name="McCann A."/>
            <person name="Guo C."/>
            <person name="Argimon S."/>
            <person name="Zhang W."/>
            <person name="Yang X."/>
            <person name="Jeffery I.B."/>
            <person name="Cooney J.C."/>
            <person name="Kagawa T.F."/>
            <person name="Liu W."/>
            <person name="Song Y."/>
            <person name="Salvetti E."/>
            <person name="Wrobel A."/>
            <person name="Rasinkangas P."/>
            <person name="Parkhill J."/>
            <person name="Rea M.C."/>
            <person name="O'Sullivan O."/>
            <person name="Ritari J."/>
            <person name="Douillard F.P."/>
            <person name="Paul Ross R."/>
            <person name="Yang R."/>
            <person name="Briner A.E."/>
            <person name="Felis G.E."/>
            <person name="de Vos W.M."/>
            <person name="Barrangou R."/>
            <person name="Klaenhammer T.R."/>
            <person name="Caufield P.W."/>
            <person name="Cui Y."/>
            <person name="Zhang H."/>
            <person name="O'Toole P.W."/>
        </authorList>
    </citation>
    <scope>NUCLEOTIDE SEQUENCE [LARGE SCALE GENOMIC DNA]</scope>
    <source>
        <strain evidence="4 5">DSM 21115</strain>
    </source>
</reference>
<dbReference type="PANTHER" id="PTHR43877">
    <property type="entry name" value="AMINOALKYLPHOSPHONATE N-ACETYLTRANSFERASE-RELATED-RELATED"/>
    <property type="match status" value="1"/>
</dbReference>
<accession>A0A0R2NTR7</accession>
<dbReference type="SUPFAM" id="SSF55729">
    <property type="entry name" value="Acyl-CoA N-acyltransferases (Nat)"/>
    <property type="match status" value="1"/>
</dbReference>
<dbReference type="CDD" id="cd04301">
    <property type="entry name" value="NAT_SF"/>
    <property type="match status" value="1"/>
</dbReference>